<dbReference type="GO" id="GO:0005975">
    <property type="term" value="P:carbohydrate metabolic process"/>
    <property type="evidence" value="ECO:0007669"/>
    <property type="project" value="InterPro"/>
</dbReference>
<sequence length="238" mass="26611">MKITTVKTYEAMSELAAATILSKMTLDRRVNCALTAGSTPEKTYELVIERMKSGIDCSNFHIYTFDGAPYEGSEHTTTYIEMKKMFYEPAKIKKENIHEMTMENYTIFDQQIEEAGGLDLMVIGLGSDGHFCGNMPKTTDFDSLSYEAQIKPEYPWYDVFVEIYKGYNQPVPESFVTMGPLSVLKAKEVLLIVNGSNKAEALAKMLKGPLTEDFPASILRLHSNITVIADEAAAKLIN</sequence>
<dbReference type="PANTHER" id="PTHR42892">
    <property type="entry name" value="GLUCOSAMINE-6-PHOSPHATE DEAMINASE-LIKE PROTEIN BT_0258-RELATED"/>
    <property type="match status" value="1"/>
</dbReference>
<reference evidence="3 4" key="1">
    <citation type="submission" date="2017-10" db="EMBL/GenBank/DDBJ databases">
        <title>FDA dAtabase for Regulatory Grade micrObial Sequences (FDA-ARGOS): Supporting development and validation of Infectious Disease Dx tests.</title>
        <authorList>
            <person name="Campos J."/>
            <person name="Goldberg B."/>
            <person name="Tallon L.J."/>
            <person name="Sadzewicz L."/>
            <person name="Sengamalay N."/>
            <person name="Ott S."/>
            <person name="Godinez A."/>
            <person name="Nagaraj S."/>
            <person name="Vyas G."/>
            <person name="Aluvathingal J."/>
            <person name="Nadendla S."/>
            <person name="Geyer C."/>
            <person name="Nandy P."/>
            <person name="Hobson J."/>
            <person name="Sichtig H."/>
        </authorList>
    </citation>
    <scope>NUCLEOTIDE SEQUENCE [LARGE SCALE GENOMIC DNA]</scope>
    <source>
        <strain evidence="3 4">FDAARGOS_185</strain>
    </source>
</reference>
<dbReference type="InterPro" id="IPR037171">
    <property type="entry name" value="NagB/RpiA_transferase-like"/>
</dbReference>
<dbReference type="Proteomes" id="UP000316316">
    <property type="component" value="Unassembled WGS sequence"/>
</dbReference>
<comment type="caution">
    <text evidence="3">The sequence shown here is derived from an EMBL/GenBank/DDBJ whole genome shotgun (WGS) entry which is preliminary data.</text>
</comment>
<dbReference type="InterPro" id="IPR004547">
    <property type="entry name" value="Glucosamine6P_isomerase"/>
</dbReference>
<keyword evidence="1" id="KW-0119">Carbohydrate metabolism</keyword>
<dbReference type="NCBIfam" id="NF009022">
    <property type="entry name" value="PRK12358.1"/>
    <property type="match status" value="1"/>
</dbReference>
<proteinExistence type="predicted"/>
<organism evidence="3 4">
    <name type="scientific">Enterococcus avium</name>
    <name type="common">Streptococcus avium</name>
    <dbReference type="NCBI Taxonomy" id="33945"/>
    <lineage>
        <taxon>Bacteria</taxon>
        <taxon>Bacillati</taxon>
        <taxon>Bacillota</taxon>
        <taxon>Bacilli</taxon>
        <taxon>Lactobacillales</taxon>
        <taxon>Enterococcaceae</taxon>
        <taxon>Enterococcus</taxon>
    </lineage>
</organism>
<dbReference type="PANTHER" id="PTHR42892:SF1">
    <property type="entry name" value="GLUCOSAMINE-6-PHOSPHATE ISOMERASE"/>
    <property type="match status" value="1"/>
</dbReference>
<dbReference type="RefSeq" id="WP_144325168.1">
    <property type="nucleotide sequence ID" value="NZ_JAJCJG010000039.1"/>
</dbReference>
<dbReference type="CDD" id="cd01399">
    <property type="entry name" value="GlcN6P_deaminase"/>
    <property type="match status" value="1"/>
</dbReference>
<protein>
    <submittedName>
        <fullName evidence="3">Glucosamine-6-phosphate deaminase</fullName>
    </submittedName>
</protein>
<evidence type="ECO:0000256" key="1">
    <source>
        <dbReference type="ARBA" id="ARBA00023277"/>
    </source>
</evidence>
<evidence type="ECO:0000313" key="3">
    <source>
        <dbReference type="EMBL" id="TRZ34487.1"/>
    </source>
</evidence>
<dbReference type="InterPro" id="IPR052960">
    <property type="entry name" value="GlcN6P_deaminase-like"/>
</dbReference>
<dbReference type="Gene3D" id="3.40.50.1360">
    <property type="match status" value="1"/>
</dbReference>
<accession>A0A8B5W583</accession>
<evidence type="ECO:0000313" key="4">
    <source>
        <dbReference type="Proteomes" id="UP000316316"/>
    </source>
</evidence>
<gene>
    <name evidence="3" type="ORF">AUF17_10510</name>
</gene>
<dbReference type="Pfam" id="PF01182">
    <property type="entry name" value="Glucosamine_iso"/>
    <property type="match status" value="1"/>
</dbReference>
<dbReference type="AlphaFoldDB" id="A0A8B5W583"/>
<dbReference type="SUPFAM" id="SSF100950">
    <property type="entry name" value="NagB/RpiA/CoA transferase-like"/>
    <property type="match status" value="1"/>
</dbReference>
<evidence type="ECO:0000259" key="2">
    <source>
        <dbReference type="Pfam" id="PF01182"/>
    </source>
</evidence>
<dbReference type="InterPro" id="IPR018321">
    <property type="entry name" value="Glucosamine6P_isomerase_CS"/>
</dbReference>
<dbReference type="GO" id="GO:0004342">
    <property type="term" value="F:glucosamine-6-phosphate deaminase activity"/>
    <property type="evidence" value="ECO:0007669"/>
    <property type="project" value="InterPro"/>
</dbReference>
<feature type="domain" description="Glucosamine/galactosamine-6-phosphate isomerase" evidence="2">
    <location>
        <begin position="10"/>
        <end position="222"/>
    </location>
</feature>
<dbReference type="InterPro" id="IPR006148">
    <property type="entry name" value="Glc/Gal-6P_isomerase"/>
</dbReference>
<name>A0A8B5W583_ENTAV</name>
<dbReference type="GO" id="GO:0006044">
    <property type="term" value="P:N-acetylglucosamine metabolic process"/>
    <property type="evidence" value="ECO:0007669"/>
    <property type="project" value="InterPro"/>
</dbReference>
<dbReference type="PROSITE" id="PS01161">
    <property type="entry name" value="GLC_GALNAC_ISOMERASE"/>
    <property type="match status" value="1"/>
</dbReference>
<dbReference type="EMBL" id="PDXQ01000001">
    <property type="protein sequence ID" value="TRZ34487.1"/>
    <property type="molecule type" value="Genomic_DNA"/>
</dbReference>